<dbReference type="CDD" id="cd00311">
    <property type="entry name" value="TIM"/>
    <property type="match status" value="1"/>
</dbReference>
<dbReference type="GO" id="GO:0006094">
    <property type="term" value="P:gluconeogenesis"/>
    <property type="evidence" value="ECO:0007669"/>
    <property type="project" value="UniProtKB-UniPathway"/>
</dbReference>
<reference evidence="3 4" key="1">
    <citation type="submission" date="2016-07" db="EMBL/GenBank/DDBJ databases">
        <title>Characterization of isolates of Eisenbergiella tayi derived from blood cultures, using whole genome sequencing.</title>
        <authorList>
            <person name="Burdz T."/>
            <person name="Wiebe D."/>
            <person name="Huynh C."/>
            <person name="Bernard K."/>
        </authorList>
    </citation>
    <scope>NUCLEOTIDE SEQUENCE [LARGE SCALE GENOMIC DNA]</scope>
    <source>
        <strain evidence="3 4">NML 110608</strain>
    </source>
</reference>
<dbReference type="EC" id="5.3.1.1" evidence="2"/>
<gene>
    <name evidence="3" type="primary">pgk</name>
    <name evidence="3" type="synonym">tpi</name>
    <name evidence="3" type="ORF">BEI61_00282</name>
</gene>
<comment type="similarity">
    <text evidence="2">Belongs to the triosephosphate isomerase family.</text>
</comment>
<keyword evidence="2" id="KW-0324">Glycolysis</keyword>
<dbReference type="UniPathway" id="UPA00109">
    <property type="reaction ID" value="UER00189"/>
</dbReference>
<dbReference type="Gene3D" id="3.20.20.70">
    <property type="entry name" value="Aldolase class I"/>
    <property type="match status" value="1"/>
</dbReference>
<comment type="subunit">
    <text evidence="2">Homodimer.</text>
</comment>
<dbReference type="GO" id="GO:0004807">
    <property type="term" value="F:triose-phosphate isomerase activity"/>
    <property type="evidence" value="ECO:0007669"/>
    <property type="project" value="UniProtKB-EC"/>
</dbReference>
<dbReference type="PROSITE" id="PS51440">
    <property type="entry name" value="TIM_2"/>
    <property type="match status" value="1"/>
</dbReference>
<keyword evidence="2" id="KW-0312">Gluconeogenesis</keyword>
<evidence type="ECO:0000256" key="2">
    <source>
        <dbReference type="RuleBase" id="RU363013"/>
    </source>
</evidence>
<comment type="caution">
    <text evidence="3">The sequence shown here is derived from an EMBL/GenBank/DDBJ whole genome shotgun (WGS) entry which is preliminary data.</text>
</comment>
<dbReference type="GO" id="GO:0019563">
    <property type="term" value="P:glycerol catabolic process"/>
    <property type="evidence" value="ECO:0007669"/>
    <property type="project" value="TreeGrafter"/>
</dbReference>
<evidence type="ECO:0000256" key="1">
    <source>
        <dbReference type="ARBA" id="ARBA00023235"/>
    </source>
</evidence>
<accession>A0A1E3AIT2</accession>
<dbReference type="GO" id="GO:0005829">
    <property type="term" value="C:cytosol"/>
    <property type="evidence" value="ECO:0007669"/>
    <property type="project" value="TreeGrafter"/>
</dbReference>
<evidence type="ECO:0000313" key="3">
    <source>
        <dbReference type="EMBL" id="ODM08653.1"/>
    </source>
</evidence>
<name>A0A1E3AIT2_9FIRM</name>
<sequence>MPGKKLYFGTNLKMYKGIRETVSYLCELEQLTADMDPENVQLFVIPSYTSLPDAIRSLRHKQILLGAQNMCWEEQGQFTGEISPLMLRELGISIIELGHSERRHIFGETNVMINRKVITGLKSGFTVLLCIGETEEEKNWGISDETLRIQLKTGLNNIPPDFNGRLLIAYEPVWAIGVNGQPASVEYARDKHELIRSTLCEIAGSAGKDIPLLYGGSVNPSNSDELILQPEVDGLFVGRSAWNASDFNALIRSAIHSAARKQHYT</sequence>
<dbReference type="GO" id="GO:0006096">
    <property type="term" value="P:glycolytic process"/>
    <property type="evidence" value="ECO:0007669"/>
    <property type="project" value="UniProtKB-UniPathway"/>
</dbReference>
<evidence type="ECO:0000313" key="4">
    <source>
        <dbReference type="Proteomes" id="UP000094067"/>
    </source>
</evidence>
<dbReference type="SUPFAM" id="SSF51351">
    <property type="entry name" value="Triosephosphate isomerase (TIM)"/>
    <property type="match status" value="1"/>
</dbReference>
<comment type="catalytic activity">
    <reaction evidence="2">
        <text>D-glyceraldehyde 3-phosphate = dihydroxyacetone phosphate</text>
        <dbReference type="Rhea" id="RHEA:18585"/>
        <dbReference type="ChEBI" id="CHEBI:57642"/>
        <dbReference type="ChEBI" id="CHEBI:59776"/>
        <dbReference type="EC" id="5.3.1.1"/>
    </reaction>
</comment>
<dbReference type="AlphaFoldDB" id="A0A1E3AIT2"/>
<comment type="pathway">
    <text evidence="2">Carbohydrate degradation; glycolysis; D-glyceraldehyde 3-phosphate from glycerone phosphate: step 1/1.</text>
</comment>
<dbReference type="InterPro" id="IPR000652">
    <property type="entry name" value="Triosephosphate_isomerase"/>
</dbReference>
<dbReference type="PANTHER" id="PTHR21139:SF2">
    <property type="entry name" value="TRIOSEPHOSPHATE ISOMERASE"/>
    <property type="match status" value="1"/>
</dbReference>
<organism evidence="3 4">
    <name type="scientific">Eisenbergiella tayi</name>
    <dbReference type="NCBI Taxonomy" id="1432052"/>
    <lineage>
        <taxon>Bacteria</taxon>
        <taxon>Bacillati</taxon>
        <taxon>Bacillota</taxon>
        <taxon>Clostridia</taxon>
        <taxon>Lachnospirales</taxon>
        <taxon>Lachnospiraceae</taxon>
        <taxon>Eisenbergiella</taxon>
    </lineage>
</organism>
<dbReference type="RefSeq" id="WP_069150991.1">
    <property type="nucleotide sequence ID" value="NZ_MCGH01000001.1"/>
</dbReference>
<comment type="subcellular location">
    <subcellularLocation>
        <location evidence="2">Cytoplasm</location>
    </subcellularLocation>
</comment>
<dbReference type="PANTHER" id="PTHR21139">
    <property type="entry name" value="TRIOSEPHOSPHATE ISOMERASE"/>
    <property type="match status" value="1"/>
</dbReference>
<proteinExistence type="inferred from homology"/>
<dbReference type="Pfam" id="PF00121">
    <property type="entry name" value="TIM"/>
    <property type="match status" value="1"/>
</dbReference>
<dbReference type="InterPro" id="IPR013785">
    <property type="entry name" value="Aldolase_TIM"/>
</dbReference>
<dbReference type="InterPro" id="IPR020861">
    <property type="entry name" value="Triosephosphate_isomerase_AS"/>
</dbReference>
<dbReference type="PATRIC" id="fig|1432052.4.peg.312"/>
<keyword evidence="1 2" id="KW-0413">Isomerase</keyword>
<protein>
    <recommendedName>
        <fullName evidence="2">Triosephosphate isomerase</fullName>
        <ecNumber evidence="2">5.3.1.1</ecNumber>
    </recommendedName>
</protein>
<dbReference type="PROSITE" id="PS00171">
    <property type="entry name" value="TIM_1"/>
    <property type="match status" value="1"/>
</dbReference>
<comment type="pathway">
    <text evidence="2">Carbohydrate biosynthesis; gluconeogenesis.</text>
</comment>
<keyword evidence="2" id="KW-0963">Cytoplasm</keyword>
<dbReference type="InterPro" id="IPR035990">
    <property type="entry name" value="TIM_sf"/>
</dbReference>
<dbReference type="GO" id="GO:0046166">
    <property type="term" value="P:glyceraldehyde-3-phosphate biosynthetic process"/>
    <property type="evidence" value="ECO:0007669"/>
    <property type="project" value="TreeGrafter"/>
</dbReference>
<dbReference type="Proteomes" id="UP000094067">
    <property type="component" value="Unassembled WGS sequence"/>
</dbReference>
<dbReference type="EMBL" id="MCGH01000001">
    <property type="protein sequence ID" value="ODM08653.1"/>
    <property type="molecule type" value="Genomic_DNA"/>
</dbReference>
<dbReference type="UniPathway" id="UPA00138"/>